<feature type="domain" description="Pectinesterase inhibitor" evidence="2">
    <location>
        <begin position="26"/>
        <end position="168"/>
    </location>
</feature>
<evidence type="ECO:0000256" key="1">
    <source>
        <dbReference type="SAM" id="Phobius"/>
    </source>
</evidence>
<evidence type="ECO:0000259" key="2">
    <source>
        <dbReference type="Pfam" id="PF04043"/>
    </source>
</evidence>
<keyword evidence="1" id="KW-1133">Transmembrane helix</keyword>
<accession>A0AAW2PHN3</accession>
<proteinExistence type="predicted"/>
<protein>
    <recommendedName>
        <fullName evidence="2">Pectinesterase inhibitor domain-containing protein</fullName>
    </recommendedName>
</protein>
<keyword evidence="1" id="KW-0812">Transmembrane</keyword>
<dbReference type="InterPro" id="IPR006501">
    <property type="entry name" value="Pectinesterase_inhib_dom"/>
</dbReference>
<dbReference type="GO" id="GO:0004857">
    <property type="term" value="F:enzyme inhibitor activity"/>
    <property type="evidence" value="ECO:0007669"/>
    <property type="project" value="InterPro"/>
</dbReference>
<evidence type="ECO:0000313" key="3">
    <source>
        <dbReference type="EMBL" id="KAL0355670.1"/>
    </source>
</evidence>
<feature type="transmembrane region" description="Helical" evidence="1">
    <location>
        <begin position="219"/>
        <end position="239"/>
    </location>
</feature>
<organism evidence="3">
    <name type="scientific">Sesamum radiatum</name>
    <name type="common">Black benniseed</name>
    <dbReference type="NCBI Taxonomy" id="300843"/>
    <lineage>
        <taxon>Eukaryota</taxon>
        <taxon>Viridiplantae</taxon>
        <taxon>Streptophyta</taxon>
        <taxon>Embryophyta</taxon>
        <taxon>Tracheophyta</taxon>
        <taxon>Spermatophyta</taxon>
        <taxon>Magnoliopsida</taxon>
        <taxon>eudicotyledons</taxon>
        <taxon>Gunneridae</taxon>
        <taxon>Pentapetalae</taxon>
        <taxon>asterids</taxon>
        <taxon>lamiids</taxon>
        <taxon>Lamiales</taxon>
        <taxon>Pedaliaceae</taxon>
        <taxon>Sesamum</taxon>
    </lineage>
</organism>
<name>A0AAW2PHN3_SESRA</name>
<dbReference type="EMBL" id="JACGWJ010000017">
    <property type="protein sequence ID" value="KAL0355670.1"/>
    <property type="molecule type" value="Genomic_DNA"/>
</dbReference>
<sequence>MMLSSMSKRREPERVDVYVSRSSRYYCHLTMYPELCYDSMSSIMNSTLVLRSTPGPIFSTSLQVAINALDNIATISIPRALSFATNNSLVRPRLFDCLAWVQDSSSRLNKSLGTLGVDSNVGWLTYEEMDNMNAWTLGATSNALKCFLALEEIDDDVVEGEEKRRVEEVKLGVEKARKYMVNSIWLLERRETILFDFYNPFIEDEESYVLPYYNFDYRFLVSLYSGLYIFLALLYFLFWRTK</sequence>
<dbReference type="AlphaFoldDB" id="A0AAW2PHN3"/>
<gene>
    <name evidence="3" type="ORF">Sradi_4013900</name>
</gene>
<dbReference type="InterPro" id="IPR035513">
    <property type="entry name" value="Invertase/methylesterase_inhib"/>
</dbReference>
<dbReference type="Pfam" id="PF04043">
    <property type="entry name" value="PMEI"/>
    <property type="match status" value="1"/>
</dbReference>
<reference evidence="3" key="2">
    <citation type="journal article" date="2024" name="Plant">
        <title>Genomic evolution and insights into agronomic trait innovations of Sesamum species.</title>
        <authorList>
            <person name="Miao H."/>
            <person name="Wang L."/>
            <person name="Qu L."/>
            <person name="Liu H."/>
            <person name="Sun Y."/>
            <person name="Le M."/>
            <person name="Wang Q."/>
            <person name="Wei S."/>
            <person name="Zheng Y."/>
            <person name="Lin W."/>
            <person name="Duan Y."/>
            <person name="Cao H."/>
            <person name="Xiong S."/>
            <person name="Wang X."/>
            <person name="Wei L."/>
            <person name="Li C."/>
            <person name="Ma Q."/>
            <person name="Ju M."/>
            <person name="Zhao R."/>
            <person name="Li G."/>
            <person name="Mu C."/>
            <person name="Tian Q."/>
            <person name="Mei H."/>
            <person name="Zhang T."/>
            <person name="Gao T."/>
            <person name="Zhang H."/>
        </authorList>
    </citation>
    <scope>NUCLEOTIDE SEQUENCE</scope>
    <source>
        <strain evidence="3">G02</strain>
    </source>
</reference>
<dbReference type="SUPFAM" id="SSF101148">
    <property type="entry name" value="Plant invertase/pectin methylesterase inhibitor"/>
    <property type="match status" value="1"/>
</dbReference>
<keyword evidence="1" id="KW-0472">Membrane</keyword>
<comment type="caution">
    <text evidence="3">The sequence shown here is derived from an EMBL/GenBank/DDBJ whole genome shotgun (WGS) entry which is preliminary data.</text>
</comment>
<reference evidence="3" key="1">
    <citation type="submission" date="2020-06" db="EMBL/GenBank/DDBJ databases">
        <authorList>
            <person name="Li T."/>
            <person name="Hu X."/>
            <person name="Zhang T."/>
            <person name="Song X."/>
            <person name="Zhang H."/>
            <person name="Dai N."/>
            <person name="Sheng W."/>
            <person name="Hou X."/>
            <person name="Wei L."/>
        </authorList>
    </citation>
    <scope>NUCLEOTIDE SEQUENCE</scope>
    <source>
        <strain evidence="3">G02</strain>
        <tissue evidence="3">Leaf</tissue>
    </source>
</reference>
<dbReference type="Gene3D" id="1.20.140.40">
    <property type="entry name" value="Invertase/pectin methylesterase inhibitor family protein"/>
    <property type="match status" value="1"/>
</dbReference>